<keyword evidence="3" id="KW-1185">Reference proteome</keyword>
<comment type="caution">
    <text evidence="2">The sequence shown here is derived from an EMBL/GenBank/DDBJ whole genome shotgun (WGS) entry which is preliminary data.</text>
</comment>
<evidence type="ECO:0008006" key="4">
    <source>
        <dbReference type="Google" id="ProtNLM"/>
    </source>
</evidence>
<keyword evidence="1" id="KW-0472">Membrane</keyword>
<keyword evidence="1" id="KW-1133">Transmembrane helix</keyword>
<evidence type="ECO:0000313" key="2">
    <source>
        <dbReference type="EMBL" id="MFD1861306.1"/>
    </source>
</evidence>
<protein>
    <recommendedName>
        <fullName evidence="4">PDGLE domain-containing protein</fullName>
    </recommendedName>
</protein>
<dbReference type="Proteomes" id="UP001597273">
    <property type="component" value="Unassembled WGS sequence"/>
</dbReference>
<accession>A0ABW4QCK9</accession>
<feature type="transmembrane region" description="Helical" evidence="1">
    <location>
        <begin position="61"/>
        <end position="85"/>
    </location>
</feature>
<sequence length="102" mass="10580">MTGNQIYATGWIAALLMVGGLVLCFSSPSLGAKKAESWLQNQDSGMADASLYAAVIENNMAMFAALGSILFAGGLLSALGIYFLYLMLGKKESPGPAGQVDV</sequence>
<gene>
    <name evidence="2" type="ORF">ACFSDB_00125</name>
</gene>
<organism evidence="2 3">
    <name type="scientific">Planococcus chinensis</name>
    <dbReference type="NCBI Taxonomy" id="272917"/>
    <lineage>
        <taxon>Bacteria</taxon>
        <taxon>Bacillati</taxon>
        <taxon>Bacillota</taxon>
        <taxon>Bacilli</taxon>
        <taxon>Bacillales</taxon>
        <taxon>Caryophanaceae</taxon>
        <taxon>Planococcus</taxon>
    </lineage>
</organism>
<name>A0ABW4QCK9_9BACL</name>
<keyword evidence="1" id="KW-0812">Transmembrane</keyword>
<feature type="transmembrane region" description="Helical" evidence="1">
    <location>
        <begin position="6"/>
        <end position="25"/>
    </location>
</feature>
<reference evidence="3" key="1">
    <citation type="journal article" date="2019" name="Int. J. Syst. Evol. Microbiol.">
        <title>The Global Catalogue of Microorganisms (GCM) 10K type strain sequencing project: providing services to taxonomists for standard genome sequencing and annotation.</title>
        <authorList>
            <consortium name="The Broad Institute Genomics Platform"/>
            <consortium name="The Broad Institute Genome Sequencing Center for Infectious Disease"/>
            <person name="Wu L."/>
            <person name="Ma J."/>
        </authorList>
    </citation>
    <scope>NUCLEOTIDE SEQUENCE [LARGE SCALE GENOMIC DNA]</scope>
    <source>
        <strain evidence="3">CGMCC 1.15475</strain>
    </source>
</reference>
<evidence type="ECO:0000256" key="1">
    <source>
        <dbReference type="SAM" id="Phobius"/>
    </source>
</evidence>
<proteinExistence type="predicted"/>
<dbReference type="RefSeq" id="WP_204891664.1">
    <property type="nucleotide sequence ID" value="NZ_JBHUFW010000002.1"/>
</dbReference>
<dbReference type="EMBL" id="JBHUFW010000002">
    <property type="protein sequence ID" value="MFD1861306.1"/>
    <property type="molecule type" value="Genomic_DNA"/>
</dbReference>
<evidence type="ECO:0000313" key="3">
    <source>
        <dbReference type="Proteomes" id="UP001597273"/>
    </source>
</evidence>